<dbReference type="SUPFAM" id="SSF53335">
    <property type="entry name" value="S-adenosyl-L-methionine-dependent methyltransferases"/>
    <property type="match status" value="1"/>
</dbReference>
<dbReference type="GO" id="GO:0032259">
    <property type="term" value="P:methylation"/>
    <property type="evidence" value="ECO:0007669"/>
    <property type="project" value="UniProtKB-KW"/>
</dbReference>
<dbReference type="Pfam" id="PF08241">
    <property type="entry name" value="Methyltransf_11"/>
    <property type="match status" value="1"/>
</dbReference>
<dbReference type="FunCoup" id="A0A0H2S9K8">
    <property type="interactions" value="207"/>
</dbReference>
<dbReference type="PANTHER" id="PTHR44942:SF4">
    <property type="entry name" value="METHYLTRANSFERASE TYPE 11 DOMAIN-CONTAINING PROTEIN"/>
    <property type="match status" value="1"/>
</dbReference>
<name>A0A0H2S9K8_9AGAM</name>
<sequence length="281" mass="31386">MSVSNATSTVHELAKAGFGTGTNELYDRARPSYQKDVLLRILEEVEAKSNINVVEIGAGTGLFTRALLANSEWSSALGEFRAAEPSEGMRDQFSKMVNDPRVSVAHGTFDSTGVPDGWADVIVIAQAFHWCPDFEGALKEFARILKPKGVVTLVWNLEDREKAAWVAQLRNAYEVFEQGSPQFRLGLWRGVFAAPSYNTLFQEPIILDRQFQFNLQANVASVEDRVCSKSYIAVLPAPEKAEVRSKVREIVAKGDELTWIDQSKGLFDFPYITTVVFMKRK</sequence>
<evidence type="ECO:0000259" key="4">
    <source>
        <dbReference type="Pfam" id="PF08241"/>
    </source>
</evidence>
<dbReference type="OrthoDB" id="66144at2759"/>
<evidence type="ECO:0000313" key="5">
    <source>
        <dbReference type="EMBL" id="KLO13541.1"/>
    </source>
</evidence>
<gene>
    <name evidence="5" type="ORF">SCHPADRAFT_904125</name>
</gene>
<organism evidence="5 6">
    <name type="scientific">Schizopora paradoxa</name>
    <dbReference type="NCBI Taxonomy" id="27342"/>
    <lineage>
        <taxon>Eukaryota</taxon>
        <taxon>Fungi</taxon>
        <taxon>Dikarya</taxon>
        <taxon>Basidiomycota</taxon>
        <taxon>Agaricomycotina</taxon>
        <taxon>Agaricomycetes</taxon>
        <taxon>Hymenochaetales</taxon>
        <taxon>Schizoporaceae</taxon>
        <taxon>Schizopora</taxon>
    </lineage>
</organism>
<evidence type="ECO:0000256" key="1">
    <source>
        <dbReference type="ARBA" id="ARBA00008361"/>
    </source>
</evidence>
<proteinExistence type="inferred from homology"/>
<dbReference type="InParanoid" id="A0A0H2S9K8"/>
<keyword evidence="3 5" id="KW-0808">Transferase</keyword>
<dbReference type="InterPro" id="IPR051052">
    <property type="entry name" value="Diverse_substrate_MTase"/>
</dbReference>
<evidence type="ECO:0000256" key="3">
    <source>
        <dbReference type="ARBA" id="ARBA00022679"/>
    </source>
</evidence>
<dbReference type="Gene3D" id="3.40.50.150">
    <property type="entry name" value="Vaccinia Virus protein VP39"/>
    <property type="match status" value="1"/>
</dbReference>
<keyword evidence="6" id="KW-1185">Reference proteome</keyword>
<dbReference type="GO" id="GO:0008757">
    <property type="term" value="F:S-adenosylmethionine-dependent methyltransferase activity"/>
    <property type="evidence" value="ECO:0007669"/>
    <property type="project" value="InterPro"/>
</dbReference>
<protein>
    <submittedName>
        <fullName evidence="5">S-adenosyl-L-methionine-dependent methyltransferase</fullName>
    </submittedName>
</protein>
<evidence type="ECO:0000313" key="6">
    <source>
        <dbReference type="Proteomes" id="UP000053477"/>
    </source>
</evidence>
<dbReference type="InterPro" id="IPR013216">
    <property type="entry name" value="Methyltransf_11"/>
</dbReference>
<evidence type="ECO:0000256" key="2">
    <source>
        <dbReference type="ARBA" id="ARBA00022603"/>
    </source>
</evidence>
<reference evidence="5 6" key="1">
    <citation type="submission" date="2015-04" db="EMBL/GenBank/DDBJ databases">
        <title>Complete genome sequence of Schizopora paradoxa KUC8140, a cosmopolitan wood degrader in East Asia.</title>
        <authorList>
            <consortium name="DOE Joint Genome Institute"/>
            <person name="Min B."/>
            <person name="Park H."/>
            <person name="Jang Y."/>
            <person name="Kim J.-J."/>
            <person name="Kim K.H."/>
            <person name="Pangilinan J."/>
            <person name="Lipzen A."/>
            <person name="Riley R."/>
            <person name="Grigoriev I.V."/>
            <person name="Spatafora J.W."/>
            <person name="Choi I.-G."/>
        </authorList>
    </citation>
    <scope>NUCLEOTIDE SEQUENCE [LARGE SCALE GENOMIC DNA]</scope>
    <source>
        <strain evidence="5 6">KUC8140</strain>
    </source>
</reference>
<dbReference type="EMBL" id="KQ085958">
    <property type="protein sequence ID" value="KLO13541.1"/>
    <property type="molecule type" value="Genomic_DNA"/>
</dbReference>
<dbReference type="InterPro" id="IPR029063">
    <property type="entry name" value="SAM-dependent_MTases_sf"/>
</dbReference>
<dbReference type="CDD" id="cd02440">
    <property type="entry name" value="AdoMet_MTases"/>
    <property type="match status" value="1"/>
</dbReference>
<comment type="similarity">
    <text evidence="1">Belongs to the methyltransferase superfamily.</text>
</comment>
<dbReference type="Proteomes" id="UP000053477">
    <property type="component" value="Unassembled WGS sequence"/>
</dbReference>
<keyword evidence="2 5" id="KW-0489">Methyltransferase</keyword>
<dbReference type="AlphaFoldDB" id="A0A0H2S9K8"/>
<feature type="domain" description="Methyltransferase type 11" evidence="4">
    <location>
        <begin position="54"/>
        <end position="151"/>
    </location>
</feature>
<accession>A0A0H2S9K8</accession>
<dbReference type="PANTHER" id="PTHR44942">
    <property type="entry name" value="METHYLTRANSF_11 DOMAIN-CONTAINING PROTEIN"/>
    <property type="match status" value="1"/>
</dbReference>
<dbReference type="STRING" id="27342.A0A0H2S9K8"/>